<protein>
    <submittedName>
        <fullName evidence="2">MBL fold metallo-hydrolase</fullName>
    </submittedName>
</protein>
<dbReference type="SUPFAM" id="SSF56281">
    <property type="entry name" value="Metallo-hydrolase/oxidoreductase"/>
    <property type="match status" value="1"/>
</dbReference>
<reference evidence="2 3" key="1">
    <citation type="submission" date="2019-12" db="EMBL/GenBank/DDBJ databases">
        <title>Mucilaginibacter sp. HMF7410 genome sequencing and assembly.</title>
        <authorList>
            <person name="Kang H."/>
            <person name="Cha I."/>
            <person name="Kim H."/>
            <person name="Joh K."/>
        </authorList>
    </citation>
    <scope>NUCLEOTIDE SEQUENCE [LARGE SCALE GENOMIC DNA]</scope>
    <source>
        <strain evidence="2 3">HMF7410</strain>
    </source>
</reference>
<dbReference type="InterPro" id="IPR050114">
    <property type="entry name" value="UPF0173_UPF0282_UlaG_hydrolase"/>
</dbReference>
<dbReference type="RefSeq" id="WP_157567017.1">
    <property type="nucleotide sequence ID" value="NZ_WPIK01000009.1"/>
</dbReference>
<dbReference type="PANTHER" id="PTHR43546:SF3">
    <property type="entry name" value="UPF0173 METAL-DEPENDENT HYDROLASE MJ1163"/>
    <property type="match status" value="1"/>
</dbReference>
<feature type="chain" id="PRO_5029561719" evidence="1">
    <location>
        <begin position="19"/>
        <end position="248"/>
    </location>
</feature>
<name>A0A7K1SXQ5_9SPHI</name>
<dbReference type="GO" id="GO:0016787">
    <property type="term" value="F:hydrolase activity"/>
    <property type="evidence" value="ECO:0007669"/>
    <property type="project" value="UniProtKB-KW"/>
</dbReference>
<dbReference type="InterPro" id="IPR036866">
    <property type="entry name" value="RibonucZ/Hydroxyglut_hydro"/>
</dbReference>
<sequence>MKYFFLILFLLPFSLAFAQADVFPTKKGNLEITPIFHAALVMQWNGVTVYADPYGGAERYKGMKAPDVVLITHEHGDHLDEATLSGLDLTKTELIAPQKVVDQLKNKTFAKITVLGNGQNTTFKNIKIEAVGAYNIPEETARHKKGVGNGYVLNFGGKRVYISGDTDGTPEMRALKNIDVAFVCMNPPYTMDVTPAADAVLAFKPAVIYPYHYRQPGNKLSDIELFKKLVNDKDPKIDVRLRNWYRQM</sequence>
<feature type="signal peptide" evidence="1">
    <location>
        <begin position="1"/>
        <end position="18"/>
    </location>
</feature>
<keyword evidence="2" id="KW-0378">Hydrolase</keyword>
<comment type="caution">
    <text evidence="2">The sequence shown here is derived from an EMBL/GenBank/DDBJ whole genome shotgun (WGS) entry which is preliminary data.</text>
</comment>
<dbReference type="Pfam" id="PF13483">
    <property type="entry name" value="Lactamase_B_3"/>
    <property type="match status" value="1"/>
</dbReference>
<dbReference type="EMBL" id="WPIK01000009">
    <property type="protein sequence ID" value="MVN22093.1"/>
    <property type="molecule type" value="Genomic_DNA"/>
</dbReference>
<accession>A0A7K1SXQ5</accession>
<dbReference type="AlphaFoldDB" id="A0A7K1SXQ5"/>
<dbReference type="Proteomes" id="UP000462014">
    <property type="component" value="Unassembled WGS sequence"/>
</dbReference>
<evidence type="ECO:0000256" key="1">
    <source>
        <dbReference type="SAM" id="SignalP"/>
    </source>
</evidence>
<dbReference type="PANTHER" id="PTHR43546">
    <property type="entry name" value="UPF0173 METAL-DEPENDENT HYDROLASE MJ1163-RELATED"/>
    <property type="match status" value="1"/>
</dbReference>
<gene>
    <name evidence="2" type="ORF">GO621_11180</name>
</gene>
<organism evidence="2 3">
    <name type="scientific">Mucilaginibacter arboris</name>
    <dbReference type="NCBI Taxonomy" id="2682090"/>
    <lineage>
        <taxon>Bacteria</taxon>
        <taxon>Pseudomonadati</taxon>
        <taxon>Bacteroidota</taxon>
        <taxon>Sphingobacteriia</taxon>
        <taxon>Sphingobacteriales</taxon>
        <taxon>Sphingobacteriaceae</taxon>
        <taxon>Mucilaginibacter</taxon>
    </lineage>
</organism>
<dbReference type="Gene3D" id="3.60.15.10">
    <property type="entry name" value="Ribonuclease Z/Hydroxyacylglutathione hydrolase-like"/>
    <property type="match status" value="1"/>
</dbReference>
<keyword evidence="3" id="KW-1185">Reference proteome</keyword>
<keyword evidence="1" id="KW-0732">Signal</keyword>
<evidence type="ECO:0000313" key="2">
    <source>
        <dbReference type="EMBL" id="MVN22093.1"/>
    </source>
</evidence>
<proteinExistence type="predicted"/>
<evidence type="ECO:0000313" key="3">
    <source>
        <dbReference type="Proteomes" id="UP000462014"/>
    </source>
</evidence>